<reference evidence="2 3" key="1">
    <citation type="submission" date="2016-04" db="EMBL/GenBank/DDBJ databases">
        <title>A degradative enzymes factory behind the ericoid mycorrhizal symbiosis.</title>
        <authorList>
            <consortium name="DOE Joint Genome Institute"/>
            <person name="Martino E."/>
            <person name="Morin E."/>
            <person name="Grelet G."/>
            <person name="Kuo A."/>
            <person name="Kohler A."/>
            <person name="Daghino S."/>
            <person name="Barry K."/>
            <person name="Choi C."/>
            <person name="Cichocki N."/>
            <person name="Clum A."/>
            <person name="Copeland A."/>
            <person name="Hainaut M."/>
            <person name="Haridas S."/>
            <person name="Labutti K."/>
            <person name="Lindquist E."/>
            <person name="Lipzen A."/>
            <person name="Khouja H.-R."/>
            <person name="Murat C."/>
            <person name="Ohm R."/>
            <person name="Olson A."/>
            <person name="Spatafora J."/>
            <person name="Veneault-Fourrey C."/>
            <person name="Henrissat B."/>
            <person name="Grigoriev I."/>
            <person name="Martin F."/>
            <person name="Perotto S."/>
        </authorList>
    </citation>
    <scope>NUCLEOTIDE SEQUENCE [LARGE SCALE GENOMIC DNA]</scope>
    <source>
        <strain evidence="2 3">E</strain>
    </source>
</reference>
<proteinExistence type="predicted"/>
<dbReference type="RefSeq" id="XP_024742652.1">
    <property type="nucleotide sequence ID" value="XM_024888028.1"/>
</dbReference>
<name>A0A2J6TS06_9HELO</name>
<feature type="region of interest" description="Disordered" evidence="1">
    <location>
        <begin position="54"/>
        <end position="94"/>
    </location>
</feature>
<accession>A0A2J6TS06</accession>
<dbReference type="GeneID" id="36596104"/>
<organism evidence="2 3">
    <name type="scientific">Hyaloscypha bicolor E</name>
    <dbReference type="NCBI Taxonomy" id="1095630"/>
    <lineage>
        <taxon>Eukaryota</taxon>
        <taxon>Fungi</taxon>
        <taxon>Dikarya</taxon>
        <taxon>Ascomycota</taxon>
        <taxon>Pezizomycotina</taxon>
        <taxon>Leotiomycetes</taxon>
        <taxon>Helotiales</taxon>
        <taxon>Hyaloscyphaceae</taxon>
        <taxon>Hyaloscypha</taxon>
        <taxon>Hyaloscypha bicolor</taxon>
    </lineage>
</organism>
<dbReference type="InParanoid" id="A0A2J6TS06"/>
<protein>
    <submittedName>
        <fullName evidence="2">Uncharacterized protein</fullName>
    </submittedName>
</protein>
<keyword evidence="3" id="KW-1185">Reference proteome</keyword>
<evidence type="ECO:0000313" key="2">
    <source>
        <dbReference type="EMBL" id="PMD65748.1"/>
    </source>
</evidence>
<evidence type="ECO:0000256" key="1">
    <source>
        <dbReference type="SAM" id="MobiDB-lite"/>
    </source>
</evidence>
<dbReference type="EMBL" id="KZ613745">
    <property type="protein sequence ID" value="PMD65748.1"/>
    <property type="molecule type" value="Genomic_DNA"/>
</dbReference>
<feature type="region of interest" description="Disordered" evidence="1">
    <location>
        <begin position="1"/>
        <end position="24"/>
    </location>
</feature>
<evidence type="ECO:0000313" key="3">
    <source>
        <dbReference type="Proteomes" id="UP000235371"/>
    </source>
</evidence>
<gene>
    <name evidence="2" type="ORF">K444DRAFT_700902</name>
</gene>
<sequence>MPTSKAVPTAAVLSKSATSGDSHCGGEGLVAEYRRAHTPGTRAKQQHWIIPSSTSKPSTVVHHPLPSAPGDLHSHAAGQRRRTSVIDGLLLQGS</sequence>
<dbReference type="AlphaFoldDB" id="A0A2J6TS06"/>
<dbReference type="Proteomes" id="UP000235371">
    <property type="component" value="Unassembled WGS sequence"/>
</dbReference>